<evidence type="ECO:0008006" key="3">
    <source>
        <dbReference type="Google" id="ProtNLM"/>
    </source>
</evidence>
<evidence type="ECO:0000313" key="2">
    <source>
        <dbReference type="Proteomes" id="UP001162891"/>
    </source>
</evidence>
<proteinExistence type="predicted"/>
<name>A0ABM7WXR7_9BACT</name>
<reference evidence="2" key="1">
    <citation type="journal article" date="2022" name="Int. J. Syst. Evol. Microbiol.">
        <title>Anaeromyxobacter oryzae sp. nov., Anaeromyxobacter diazotrophicus sp. nov. and Anaeromyxobacter paludicola sp. nov., isolated from paddy soils.</title>
        <authorList>
            <person name="Itoh H."/>
            <person name="Xu Z."/>
            <person name="Mise K."/>
            <person name="Masuda Y."/>
            <person name="Ushijima N."/>
            <person name="Hayakawa C."/>
            <person name="Shiratori Y."/>
            <person name="Senoo K."/>
        </authorList>
    </citation>
    <scope>NUCLEOTIDE SEQUENCE [LARGE SCALE GENOMIC DNA]</scope>
    <source>
        <strain evidence="2">Red232</strain>
    </source>
</reference>
<dbReference type="Proteomes" id="UP001162891">
    <property type="component" value="Chromosome"/>
</dbReference>
<organism evidence="1 2">
    <name type="scientific">Anaeromyxobacter oryzae</name>
    <dbReference type="NCBI Taxonomy" id="2918170"/>
    <lineage>
        <taxon>Bacteria</taxon>
        <taxon>Pseudomonadati</taxon>
        <taxon>Myxococcota</taxon>
        <taxon>Myxococcia</taxon>
        <taxon>Myxococcales</taxon>
        <taxon>Cystobacterineae</taxon>
        <taxon>Anaeromyxobacteraceae</taxon>
        <taxon>Anaeromyxobacter</taxon>
    </lineage>
</organism>
<sequence length="257" mass="26301">MRRLALLLAASVLGTGCIVTNDTCNSRTVSVGWPSFLLANGVETTSCSAAGVRFVDVFMDDAPVGEFDCTQGGVSVLDVPSGSHRFTVEGLDPAKTILLRDEPTVSGSGCGEQFVNSRPAEGTVTLDYTFTPTNVCTAGGSYIWFSMFDQIANTVAAVADETANTTAYVCGTPISFPMPVGPFTLQRVEEVVPSAGAYVPTATNCTATSFSVNAATESVLAVALVDGNTFCPAAAAPAGTGRAKALATTATAVTAKP</sequence>
<dbReference type="PROSITE" id="PS51257">
    <property type="entry name" value="PROKAR_LIPOPROTEIN"/>
    <property type="match status" value="1"/>
</dbReference>
<dbReference type="RefSeq" id="WP_248352680.1">
    <property type="nucleotide sequence ID" value="NZ_AP025591.1"/>
</dbReference>
<dbReference type="EMBL" id="AP025591">
    <property type="protein sequence ID" value="BDG04319.1"/>
    <property type="molecule type" value="Genomic_DNA"/>
</dbReference>
<gene>
    <name evidence="1" type="ORF">AMOR_33150</name>
</gene>
<protein>
    <recommendedName>
        <fullName evidence="3">Lipoprotein</fullName>
    </recommendedName>
</protein>
<accession>A0ABM7WXR7</accession>
<evidence type="ECO:0000313" key="1">
    <source>
        <dbReference type="EMBL" id="BDG04319.1"/>
    </source>
</evidence>
<keyword evidence="2" id="KW-1185">Reference proteome</keyword>